<reference evidence="3 4" key="1">
    <citation type="submission" date="2020-01" db="EMBL/GenBank/DDBJ databases">
        <title>Genomes of bacteria type strains.</title>
        <authorList>
            <person name="Chen J."/>
            <person name="Zhu S."/>
            <person name="Yang J."/>
        </authorList>
    </citation>
    <scope>NUCLEOTIDE SEQUENCE [LARGE SCALE GENOMIC DNA]</scope>
    <source>
        <strain evidence="3 4">DSM 16655</strain>
    </source>
</reference>
<dbReference type="PROSITE" id="PS51318">
    <property type="entry name" value="TAT"/>
    <property type="match status" value="1"/>
</dbReference>
<dbReference type="Proteomes" id="UP001320715">
    <property type="component" value="Unassembled WGS sequence"/>
</dbReference>
<dbReference type="PANTHER" id="PTHR34386:SF1">
    <property type="entry name" value="GLUTAREDOXIN-LIKE PROTEIN NRDH"/>
    <property type="match status" value="1"/>
</dbReference>
<dbReference type="InterPro" id="IPR006869">
    <property type="entry name" value="DUF547"/>
</dbReference>
<evidence type="ECO:0000256" key="1">
    <source>
        <dbReference type="SAM" id="SignalP"/>
    </source>
</evidence>
<dbReference type="EMBL" id="JAAAML010000002">
    <property type="protein sequence ID" value="MCO6409263.1"/>
    <property type="molecule type" value="Genomic_DNA"/>
</dbReference>
<name>A0ABT1CST6_9HYPH</name>
<proteinExistence type="predicted"/>
<feature type="domain" description="DUF547" evidence="2">
    <location>
        <begin position="90"/>
        <end position="204"/>
    </location>
</feature>
<feature type="signal peptide" evidence="1">
    <location>
        <begin position="1"/>
        <end position="28"/>
    </location>
</feature>
<organism evidence="3 4">
    <name type="scientific">Hoeflea alexandrii</name>
    <dbReference type="NCBI Taxonomy" id="288436"/>
    <lineage>
        <taxon>Bacteria</taxon>
        <taxon>Pseudomonadati</taxon>
        <taxon>Pseudomonadota</taxon>
        <taxon>Alphaproteobacteria</taxon>
        <taxon>Hyphomicrobiales</taxon>
        <taxon>Rhizobiaceae</taxon>
        <taxon>Hoeflea</taxon>
    </lineage>
</organism>
<protein>
    <submittedName>
        <fullName evidence="3">DUF547 domain-containing protein</fullName>
    </submittedName>
</protein>
<sequence>MTLDRRTLLIGSASLAATTAFGPVPALAAMTGFRPKGQAGVDHAAFDALLKALVKPDASGYNRVDYRGVKANLASLRAYIAALEAVNPVSLSRNEAHAYWINLYNAKTLEIVAEAYPVTSIKKINLGGSFLFGSGPWKAKVITVNATELSLDDVEHEIVRALFNDPMSHYGLNCASYSCPNLATRAFTGANVDALLRVNAVDYVNHPRGVAVDSGRITASKIYSWYAGDFGGKGRLKEHWMSLAEPQKAARIASASISGYDYDWSINAL</sequence>
<comment type="caution">
    <text evidence="3">The sequence shown here is derived from an EMBL/GenBank/DDBJ whole genome shotgun (WGS) entry which is preliminary data.</text>
</comment>
<keyword evidence="1" id="KW-0732">Signal</keyword>
<dbReference type="PANTHER" id="PTHR34386">
    <property type="entry name" value="GLUTAREDOXIN"/>
    <property type="match status" value="1"/>
</dbReference>
<keyword evidence="4" id="KW-1185">Reference proteome</keyword>
<dbReference type="RefSeq" id="WP_252916179.1">
    <property type="nucleotide sequence ID" value="NZ_JAAAML010000002.1"/>
</dbReference>
<evidence type="ECO:0000313" key="4">
    <source>
        <dbReference type="Proteomes" id="UP001320715"/>
    </source>
</evidence>
<evidence type="ECO:0000313" key="3">
    <source>
        <dbReference type="EMBL" id="MCO6409263.1"/>
    </source>
</evidence>
<dbReference type="Pfam" id="PF04784">
    <property type="entry name" value="DUF547"/>
    <property type="match status" value="1"/>
</dbReference>
<feature type="chain" id="PRO_5045838710" evidence="1">
    <location>
        <begin position="29"/>
        <end position="269"/>
    </location>
</feature>
<gene>
    <name evidence="3" type="ORF">GTW23_13845</name>
</gene>
<dbReference type="InterPro" id="IPR051548">
    <property type="entry name" value="Grx-like_ET"/>
</dbReference>
<dbReference type="InterPro" id="IPR006311">
    <property type="entry name" value="TAT_signal"/>
</dbReference>
<evidence type="ECO:0000259" key="2">
    <source>
        <dbReference type="Pfam" id="PF04784"/>
    </source>
</evidence>
<accession>A0ABT1CST6</accession>